<evidence type="ECO:0000313" key="4">
    <source>
        <dbReference type="Proteomes" id="UP000799757"/>
    </source>
</evidence>
<dbReference type="Proteomes" id="UP000799757">
    <property type="component" value="Unassembled WGS sequence"/>
</dbReference>
<dbReference type="InterPro" id="IPR002889">
    <property type="entry name" value="WSC_carb-bd"/>
</dbReference>
<dbReference type="PROSITE" id="PS51212">
    <property type="entry name" value="WSC"/>
    <property type="match status" value="1"/>
</dbReference>
<keyword evidence="1" id="KW-0732">Signal</keyword>
<reference evidence="3" key="1">
    <citation type="journal article" date="2020" name="Stud. Mycol.">
        <title>101 Dothideomycetes genomes: a test case for predicting lifestyles and emergence of pathogens.</title>
        <authorList>
            <person name="Haridas S."/>
            <person name="Albert R."/>
            <person name="Binder M."/>
            <person name="Bloem J."/>
            <person name="Labutti K."/>
            <person name="Salamov A."/>
            <person name="Andreopoulos B."/>
            <person name="Baker S."/>
            <person name="Barry K."/>
            <person name="Bills G."/>
            <person name="Bluhm B."/>
            <person name="Cannon C."/>
            <person name="Castanera R."/>
            <person name="Culley D."/>
            <person name="Daum C."/>
            <person name="Ezra D."/>
            <person name="Gonzalez J."/>
            <person name="Henrissat B."/>
            <person name="Kuo A."/>
            <person name="Liang C."/>
            <person name="Lipzen A."/>
            <person name="Lutzoni F."/>
            <person name="Magnuson J."/>
            <person name="Mondo S."/>
            <person name="Nolan M."/>
            <person name="Ohm R."/>
            <person name="Pangilinan J."/>
            <person name="Park H.-J."/>
            <person name="Ramirez L."/>
            <person name="Alfaro M."/>
            <person name="Sun H."/>
            <person name="Tritt A."/>
            <person name="Yoshinaga Y."/>
            <person name="Zwiers L.-H."/>
            <person name="Turgeon B."/>
            <person name="Goodwin S."/>
            <person name="Spatafora J."/>
            <person name="Crous P."/>
            <person name="Grigoriev I."/>
        </authorList>
    </citation>
    <scope>NUCLEOTIDE SEQUENCE</scope>
    <source>
        <strain evidence="3">CBS 109.77</strain>
    </source>
</reference>
<name>A0A6A6XJL3_9PLEO</name>
<dbReference type="Pfam" id="PF01822">
    <property type="entry name" value="WSC"/>
    <property type="match status" value="1"/>
</dbReference>
<proteinExistence type="predicted"/>
<gene>
    <name evidence="3" type="ORF">K505DRAFT_335234</name>
</gene>
<evidence type="ECO:0000313" key="3">
    <source>
        <dbReference type="EMBL" id="KAF2796404.1"/>
    </source>
</evidence>
<feature type="domain" description="WSC" evidence="2">
    <location>
        <begin position="33"/>
        <end position="134"/>
    </location>
</feature>
<sequence length="155" mass="16192">MKLAVIYLIAGGASLLPGIALAVNTPSSELSRFWSNKGCYPDSKTIDTCKKYLRSSATAQNRASCAENCGVDRNATSDGPFLDVGLETSSACFCDDSINAPGALVATNDCSTDCTTGTRETCGGTNRRLIHRYNAAPCSSRIVLPSGVFLVGLLG</sequence>
<feature type="chain" id="PRO_5025607414" description="WSC domain-containing protein" evidence="1">
    <location>
        <begin position="23"/>
        <end position="155"/>
    </location>
</feature>
<protein>
    <recommendedName>
        <fullName evidence="2">WSC domain-containing protein</fullName>
    </recommendedName>
</protein>
<evidence type="ECO:0000259" key="2">
    <source>
        <dbReference type="PROSITE" id="PS51212"/>
    </source>
</evidence>
<evidence type="ECO:0000256" key="1">
    <source>
        <dbReference type="SAM" id="SignalP"/>
    </source>
</evidence>
<dbReference type="OrthoDB" id="5985073at2759"/>
<feature type="signal peptide" evidence="1">
    <location>
        <begin position="1"/>
        <end position="22"/>
    </location>
</feature>
<accession>A0A6A6XJL3</accession>
<organism evidence="3 4">
    <name type="scientific">Melanomma pulvis-pyrius CBS 109.77</name>
    <dbReference type="NCBI Taxonomy" id="1314802"/>
    <lineage>
        <taxon>Eukaryota</taxon>
        <taxon>Fungi</taxon>
        <taxon>Dikarya</taxon>
        <taxon>Ascomycota</taxon>
        <taxon>Pezizomycotina</taxon>
        <taxon>Dothideomycetes</taxon>
        <taxon>Pleosporomycetidae</taxon>
        <taxon>Pleosporales</taxon>
        <taxon>Melanommataceae</taxon>
        <taxon>Melanomma</taxon>
    </lineage>
</organism>
<dbReference type="AlphaFoldDB" id="A0A6A6XJL3"/>
<keyword evidence="4" id="KW-1185">Reference proteome</keyword>
<dbReference type="EMBL" id="MU001832">
    <property type="protein sequence ID" value="KAF2796404.1"/>
    <property type="molecule type" value="Genomic_DNA"/>
</dbReference>